<evidence type="ECO:0000313" key="2">
    <source>
        <dbReference type="Proteomes" id="UP001187192"/>
    </source>
</evidence>
<gene>
    <name evidence="1" type="ORF">TIFTF001_012014</name>
</gene>
<dbReference type="Proteomes" id="UP001187192">
    <property type="component" value="Unassembled WGS sequence"/>
</dbReference>
<organism evidence="1 2">
    <name type="scientific">Ficus carica</name>
    <name type="common">Common fig</name>
    <dbReference type="NCBI Taxonomy" id="3494"/>
    <lineage>
        <taxon>Eukaryota</taxon>
        <taxon>Viridiplantae</taxon>
        <taxon>Streptophyta</taxon>
        <taxon>Embryophyta</taxon>
        <taxon>Tracheophyta</taxon>
        <taxon>Spermatophyta</taxon>
        <taxon>Magnoliopsida</taxon>
        <taxon>eudicotyledons</taxon>
        <taxon>Gunneridae</taxon>
        <taxon>Pentapetalae</taxon>
        <taxon>rosids</taxon>
        <taxon>fabids</taxon>
        <taxon>Rosales</taxon>
        <taxon>Moraceae</taxon>
        <taxon>Ficeae</taxon>
        <taxon>Ficus</taxon>
    </lineage>
</organism>
<dbReference type="EMBL" id="BTGU01000015">
    <property type="protein sequence ID" value="GMN42806.1"/>
    <property type="molecule type" value="Genomic_DNA"/>
</dbReference>
<accession>A0AA88D4V8</accession>
<comment type="caution">
    <text evidence="1">The sequence shown here is derived from an EMBL/GenBank/DDBJ whole genome shotgun (WGS) entry which is preliminary data.</text>
</comment>
<dbReference type="AlphaFoldDB" id="A0AA88D4V8"/>
<reference evidence="1" key="1">
    <citation type="submission" date="2023-07" db="EMBL/GenBank/DDBJ databases">
        <title>draft genome sequence of fig (Ficus carica).</title>
        <authorList>
            <person name="Takahashi T."/>
            <person name="Nishimura K."/>
        </authorList>
    </citation>
    <scope>NUCLEOTIDE SEQUENCE</scope>
</reference>
<protein>
    <submittedName>
        <fullName evidence="1">Uncharacterized protein</fullName>
    </submittedName>
</protein>
<name>A0AA88D4V8_FICCA</name>
<sequence>MGNRFGKIIMNKAGVHPLDDDVKAATITTRSTICTTSVRIKVRMTAKQLKDLAAQVDMSKDTSNSELGSLILQHFLEGKLISDSFPVCAAGHGCRILKTPRGRTILSTIHED</sequence>
<keyword evidence="2" id="KW-1185">Reference proteome</keyword>
<dbReference type="Gramene" id="FCD_00029551-RA">
    <property type="protein sequence ID" value="FCD_00029551-RA:cds"/>
    <property type="gene ID" value="FCD_00029551"/>
</dbReference>
<evidence type="ECO:0000313" key="1">
    <source>
        <dbReference type="EMBL" id="GMN42806.1"/>
    </source>
</evidence>
<proteinExistence type="predicted"/>